<evidence type="ECO:0000313" key="2">
    <source>
        <dbReference type="EMBL" id="KJY02225.1"/>
    </source>
</evidence>
<accession>A0A0F4GXQ1</accession>
<organism evidence="2 3">
    <name type="scientific">Zymoseptoria brevis</name>
    <dbReference type="NCBI Taxonomy" id="1047168"/>
    <lineage>
        <taxon>Eukaryota</taxon>
        <taxon>Fungi</taxon>
        <taxon>Dikarya</taxon>
        <taxon>Ascomycota</taxon>
        <taxon>Pezizomycotina</taxon>
        <taxon>Dothideomycetes</taxon>
        <taxon>Dothideomycetidae</taxon>
        <taxon>Mycosphaerellales</taxon>
        <taxon>Mycosphaerellaceae</taxon>
        <taxon>Zymoseptoria</taxon>
    </lineage>
</organism>
<dbReference type="AlphaFoldDB" id="A0A0F4GXQ1"/>
<feature type="compositionally biased region" description="Low complexity" evidence="1">
    <location>
        <begin position="49"/>
        <end position="58"/>
    </location>
</feature>
<proteinExistence type="predicted"/>
<name>A0A0F4GXQ1_9PEZI</name>
<keyword evidence="3" id="KW-1185">Reference proteome</keyword>
<feature type="region of interest" description="Disordered" evidence="1">
    <location>
        <begin position="28"/>
        <end position="67"/>
    </location>
</feature>
<dbReference type="Proteomes" id="UP000033647">
    <property type="component" value="Unassembled WGS sequence"/>
</dbReference>
<protein>
    <submittedName>
        <fullName evidence="2">Uncharacterized protein</fullName>
    </submittedName>
</protein>
<gene>
    <name evidence="2" type="ORF">TI39_contig75g00001</name>
</gene>
<reference evidence="2 3" key="1">
    <citation type="submission" date="2015-03" db="EMBL/GenBank/DDBJ databases">
        <title>RNA-seq based gene annotation and comparative genomics of four Zymoseptoria species reveal species-specific pathogenicity related genes and transposable element activity.</title>
        <authorList>
            <person name="Grandaubert J."/>
            <person name="Bhattacharyya A."/>
            <person name="Stukenbrock E.H."/>
        </authorList>
    </citation>
    <scope>NUCLEOTIDE SEQUENCE [LARGE SCALE GENOMIC DNA]</scope>
    <source>
        <strain evidence="2 3">Zb18110</strain>
    </source>
</reference>
<evidence type="ECO:0000313" key="3">
    <source>
        <dbReference type="Proteomes" id="UP000033647"/>
    </source>
</evidence>
<sequence>MSVSVPVKLATWEFDKWDEAIAAGGFAWRGRRETPHRRGSQKFPPPPTKTTAPRTVVPHQQSSHINKRTRCPLRRYSYRATPADIKLRNQIEVYSIHFILSFRYSALFHTFS</sequence>
<comment type="caution">
    <text evidence="2">The sequence shown here is derived from an EMBL/GenBank/DDBJ whole genome shotgun (WGS) entry which is preliminary data.</text>
</comment>
<dbReference type="EMBL" id="LAFY01000072">
    <property type="protein sequence ID" value="KJY02225.1"/>
    <property type="molecule type" value="Genomic_DNA"/>
</dbReference>
<evidence type="ECO:0000256" key="1">
    <source>
        <dbReference type="SAM" id="MobiDB-lite"/>
    </source>
</evidence>